<sequence>MSVVLDIPFSACVWMSAAVAITYTLLGGLYSVAYTDIIQLILIFLGLWICVPFVLTNPSTLDISQTLMNNTLHAPWIGQPELKRAWIMVDESIFMALSFISSQTFHQRTLSSTSTATAQIICWIAASFLMIFGVPTILIGAAASSTDWNQTTYGSPSPYERGEAALVLPITLQHLTPSFISIVGIGCVAAAAMSSADSTLLSTASVFSTNIYRSIIRPQASDREIQWVVRVSVVAAGLIGTVLSSLKSSVIMYVFLACDVAFIIMFPQLVSILFFPTFNSYGAIMGVIVGIMLKLMSGDPLLGLEPLIHFPGCTLEDGVYVQYAPVRTICMLFALASILFFSYLSSVLFNKNLLPDKLDVFSVKKQPGAVAFISGSFTEQKEGDIRTSPGTEASQPMISTCS</sequence>
<feature type="transmembrane region" description="Helical" evidence="15">
    <location>
        <begin position="120"/>
        <end position="143"/>
    </location>
</feature>
<evidence type="ECO:0000256" key="7">
    <source>
        <dbReference type="ARBA" id="ARBA00022989"/>
    </source>
</evidence>
<evidence type="ECO:0000256" key="2">
    <source>
        <dbReference type="ARBA" id="ARBA00006434"/>
    </source>
</evidence>
<evidence type="ECO:0000256" key="15">
    <source>
        <dbReference type="SAM" id="Phobius"/>
    </source>
</evidence>
<evidence type="ECO:0008006" key="18">
    <source>
        <dbReference type="Google" id="ProtNLM"/>
    </source>
</evidence>
<name>A0A674NXL2_TAKRU</name>
<feature type="transmembrane region" description="Helical" evidence="15">
    <location>
        <begin position="252"/>
        <end position="275"/>
    </location>
</feature>
<dbReference type="GO" id="GO:0005307">
    <property type="term" value="F:choline:sodium symporter activity"/>
    <property type="evidence" value="ECO:0007669"/>
    <property type="project" value="TreeGrafter"/>
</dbReference>
<feature type="region of interest" description="Disordered" evidence="14">
    <location>
        <begin position="381"/>
        <end position="402"/>
    </location>
</feature>
<evidence type="ECO:0000256" key="12">
    <source>
        <dbReference type="ARBA" id="ARBA00023201"/>
    </source>
</evidence>
<reference evidence="16" key="2">
    <citation type="submission" date="2025-08" db="UniProtKB">
        <authorList>
            <consortium name="Ensembl"/>
        </authorList>
    </citation>
    <scope>IDENTIFICATION</scope>
</reference>
<comment type="similarity">
    <text evidence="2 13">Belongs to the sodium:solute symporter (SSF) (TC 2.A.21) family.</text>
</comment>
<evidence type="ECO:0000256" key="8">
    <source>
        <dbReference type="ARBA" id="ARBA00023053"/>
    </source>
</evidence>
<keyword evidence="12" id="KW-0739">Sodium transport</keyword>
<evidence type="ECO:0000313" key="16">
    <source>
        <dbReference type="Ensembl" id="ENSTRUP00000077676.1"/>
    </source>
</evidence>
<keyword evidence="17" id="KW-1185">Reference proteome</keyword>
<accession>A0A674NXL2</accession>
<evidence type="ECO:0000256" key="1">
    <source>
        <dbReference type="ARBA" id="ARBA00004141"/>
    </source>
</evidence>
<dbReference type="GeneTree" id="ENSGT00940000163454"/>
<reference evidence="16" key="3">
    <citation type="submission" date="2025-09" db="UniProtKB">
        <authorList>
            <consortium name="Ensembl"/>
        </authorList>
    </citation>
    <scope>IDENTIFICATION</scope>
</reference>
<evidence type="ECO:0000256" key="6">
    <source>
        <dbReference type="ARBA" id="ARBA00022979"/>
    </source>
</evidence>
<keyword evidence="6" id="KW-0530">Neurotransmitter biosynthesis</keyword>
<keyword evidence="9" id="KW-0406">Ion transport</keyword>
<dbReference type="InterPro" id="IPR001734">
    <property type="entry name" value="Na/solute_symporter"/>
</dbReference>
<dbReference type="Ensembl" id="ENSTRUT00000091987.1">
    <property type="protein sequence ID" value="ENSTRUP00000077676.1"/>
    <property type="gene ID" value="ENSTRUG00000032084.1"/>
</dbReference>
<evidence type="ECO:0000256" key="3">
    <source>
        <dbReference type="ARBA" id="ARBA00022448"/>
    </source>
</evidence>
<evidence type="ECO:0000256" key="4">
    <source>
        <dbReference type="ARBA" id="ARBA00022692"/>
    </source>
</evidence>
<evidence type="ECO:0000256" key="11">
    <source>
        <dbReference type="ARBA" id="ARBA00023180"/>
    </source>
</evidence>
<feature type="transmembrane region" description="Helical" evidence="15">
    <location>
        <begin position="37"/>
        <end position="55"/>
    </location>
</feature>
<dbReference type="InterPro" id="IPR038377">
    <property type="entry name" value="Na/Glc_symporter_sf"/>
</dbReference>
<dbReference type="GO" id="GO:0005886">
    <property type="term" value="C:plasma membrane"/>
    <property type="evidence" value="ECO:0007669"/>
    <property type="project" value="TreeGrafter"/>
</dbReference>
<organism evidence="16 17">
    <name type="scientific">Takifugu rubripes</name>
    <name type="common">Japanese pufferfish</name>
    <name type="synonym">Fugu rubripes</name>
    <dbReference type="NCBI Taxonomy" id="31033"/>
    <lineage>
        <taxon>Eukaryota</taxon>
        <taxon>Metazoa</taxon>
        <taxon>Chordata</taxon>
        <taxon>Craniata</taxon>
        <taxon>Vertebrata</taxon>
        <taxon>Euteleostomi</taxon>
        <taxon>Actinopterygii</taxon>
        <taxon>Neopterygii</taxon>
        <taxon>Teleostei</taxon>
        <taxon>Neoteleostei</taxon>
        <taxon>Acanthomorphata</taxon>
        <taxon>Eupercaria</taxon>
        <taxon>Tetraodontiformes</taxon>
        <taxon>Tetradontoidea</taxon>
        <taxon>Tetraodontidae</taxon>
        <taxon>Takifugu</taxon>
    </lineage>
</organism>
<keyword evidence="10 15" id="KW-0472">Membrane</keyword>
<dbReference type="PANTHER" id="PTHR45897:SF5">
    <property type="entry name" value="HIGH AFFINITY CHOLINE TRANSPORTER 1"/>
    <property type="match status" value="1"/>
</dbReference>
<dbReference type="Pfam" id="PF00474">
    <property type="entry name" value="SSF"/>
    <property type="match status" value="1"/>
</dbReference>
<evidence type="ECO:0000256" key="13">
    <source>
        <dbReference type="RuleBase" id="RU362091"/>
    </source>
</evidence>
<feature type="transmembrane region" description="Helical" evidence="15">
    <location>
        <begin position="179"/>
        <end position="207"/>
    </location>
</feature>
<keyword evidence="3" id="KW-0813">Transport</keyword>
<feature type="transmembrane region" description="Helical" evidence="15">
    <location>
        <begin position="12"/>
        <end position="31"/>
    </location>
</feature>
<protein>
    <recommendedName>
        <fullName evidence="18">Solute carrier family 5 member 8</fullName>
    </recommendedName>
</protein>
<keyword evidence="4 15" id="KW-0812">Transmembrane</keyword>
<dbReference type="PROSITE" id="PS50283">
    <property type="entry name" value="NA_SOLUT_SYMP_3"/>
    <property type="match status" value="1"/>
</dbReference>
<dbReference type="InParanoid" id="A0A674NXL2"/>
<dbReference type="AlphaFoldDB" id="A0A674NXL2"/>
<keyword evidence="7 15" id="KW-1133">Transmembrane helix</keyword>
<reference evidence="16 17" key="1">
    <citation type="journal article" date="2011" name="Genome Biol. Evol.">
        <title>Integration of the genetic map and genome assembly of fugu facilitates insights into distinct features of genome evolution in teleosts and mammals.</title>
        <authorList>
            <person name="Kai W."/>
            <person name="Kikuchi K."/>
            <person name="Tohari S."/>
            <person name="Chew A.K."/>
            <person name="Tay A."/>
            <person name="Fujiwara A."/>
            <person name="Hosoya S."/>
            <person name="Suetake H."/>
            <person name="Naruse K."/>
            <person name="Brenner S."/>
            <person name="Suzuki Y."/>
            <person name="Venkatesh B."/>
        </authorList>
    </citation>
    <scope>NUCLEOTIDE SEQUENCE [LARGE SCALE GENOMIC DNA]</scope>
</reference>
<evidence type="ECO:0000256" key="5">
    <source>
        <dbReference type="ARBA" id="ARBA00022847"/>
    </source>
</evidence>
<dbReference type="Gene3D" id="1.20.1730.10">
    <property type="entry name" value="Sodium/glucose cotransporter"/>
    <property type="match status" value="1"/>
</dbReference>
<gene>
    <name evidence="16" type="primary">LOC101075222</name>
</gene>
<feature type="transmembrane region" description="Helical" evidence="15">
    <location>
        <begin position="324"/>
        <end position="344"/>
    </location>
</feature>
<evidence type="ECO:0000256" key="14">
    <source>
        <dbReference type="SAM" id="MobiDB-lite"/>
    </source>
</evidence>
<evidence type="ECO:0000313" key="17">
    <source>
        <dbReference type="Proteomes" id="UP000005226"/>
    </source>
</evidence>
<dbReference type="PANTHER" id="PTHR45897">
    <property type="entry name" value="HIGH-AFFINITY CHOLINE TRANSPORTER 1"/>
    <property type="match status" value="1"/>
</dbReference>
<evidence type="ECO:0000256" key="9">
    <source>
        <dbReference type="ARBA" id="ARBA00023065"/>
    </source>
</evidence>
<keyword evidence="5" id="KW-0769">Symport</keyword>
<comment type="subcellular location">
    <subcellularLocation>
        <location evidence="1">Membrane</location>
        <topology evidence="1">Multi-pass membrane protein</topology>
    </subcellularLocation>
</comment>
<dbReference type="Proteomes" id="UP000005226">
    <property type="component" value="Chromosome 4"/>
</dbReference>
<dbReference type="InterPro" id="IPR052244">
    <property type="entry name" value="Choline_transporter"/>
</dbReference>
<dbReference type="OMA" id="DESIFMA"/>
<feature type="compositionally biased region" description="Polar residues" evidence="14">
    <location>
        <begin position="388"/>
        <end position="402"/>
    </location>
</feature>
<keyword evidence="11" id="KW-0325">Glycoprotein</keyword>
<dbReference type="GO" id="GO:0008292">
    <property type="term" value="P:acetylcholine biosynthetic process"/>
    <property type="evidence" value="ECO:0007669"/>
    <property type="project" value="TreeGrafter"/>
</dbReference>
<feature type="transmembrane region" description="Helical" evidence="15">
    <location>
        <begin position="282"/>
        <end position="304"/>
    </location>
</feature>
<keyword evidence="8" id="KW-0915">Sodium</keyword>
<feature type="transmembrane region" description="Helical" evidence="15">
    <location>
        <begin position="227"/>
        <end position="246"/>
    </location>
</feature>
<evidence type="ECO:0000256" key="10">
    <source>
        <dbReference type="ARBA" id="ARBA00023136"/>
    </source>
</evidence>
<proteinExistence type="inferred from homology"/>